<dbReference type="Proteomes" id="UP000009183">
    <property type="component" value="Chromosome 10"/>
</dbReference>
<sequence>MGGFPVTLCCWCSKKRTFVNYNKK</sequence>
<accession>F6HIQ6</accession>
<evidence type="ECO:0000313" key="2">
    <source>
        <dbReference type="Proteomes" id="UP000009183"/>
    </source>
</evidence>
<dbReference type="InParanoid" id="F6HIQ6"/>
<dbReference type="AlphaFoldDB" id="F6HIQ6"/>
<protein>
    <submittedName>
        <fullName evidence="1">Uncharacterized protein</fullName>
    </submittedName>
</protein>
<dbReference type="HOGENOM" id="CLU_3421735_0_0_1"/>
<proteinExistence type="predicted"/>
<keyword evidence="2" id="KW-1185">Reference proteome</keyword>
<organism evidence="1 2">
    <name type="scientific">Vitis vinifera</name>
    <name type="common">Grape</name>
    <dbReference type="NCBI Taxonomy" id="29760"/>
    <lineage>
        <taxon>Eukaryota</taxon>
        <taxon>Viridiplantae</taxon>
        <taxon>Streptophyta</taxon>
        <taxon>Embryophyta</taxon>
        <taxon>Tracheophyta</taxon>
        <taxon>Spermatophyta</taxon>
        <taxon>Magnoliopsida</taxon>
        <taxon>eudicotyledons</taxon>
        <taxon>Gunneridae</taxon>
        <taxon>Pentapetalae</taxon>
        <taxon>rosids</taxon>
        <taxon>Vitales</taxon>
        <taxon>Vitaceae</taxon>
        <taxon>Viteae</taxon>
        <taxon>Vitis</taxon>
    </lineage>
</organism>
<name>F6HIQ6_VITVI</name>
<dbReference type="PaxDb" id="29760-VIT_10s0042g00620.t01"/>
<evidence type="ECO:0000313" key="1">
    <source>
        <dbReference type="EMBL" id="CCB52102.1"/>
    </source>
</evidence>
<reference evidence="2" key="1">
    <citation type="journal article" date="2007" name="Nature">
        <title>The grapevine genome sequence suggests ancestral hexaploidization in major angiosperm phyla.</title>
        <authorList>
            <consortium name="The French-Italian Public Consortium for Grapevine Genome Characterization."/>
            <person name="Jaillon O."/>
            <person name="Aury J.-M."/>
            <person name="Noel B."/>
            <person name="Policriti A."/>
            <person name="Clepet C."/>
            <person name="Casagrande A."/>
            <person name="Choisne N."/>
            <person name="Aubourg S."/>
            <person name="Vitulo N."/>
            <person name="Jubin C."/>
            <person name="Vezzi A."/>
            <person name="Legeai F."/>
            <person name="Hugueney P."/>
            <person name="Dasilva C."/>
            <person name="Horner D."/>
            <person name="Mica E."/>
            <person name="Jublot D."/>
            <person name="Poulain J."/>
            <person name="Bruyere C."/>
            <person name="Billault A."/>
            <person name="Segurens B."/>
            <person name="Gouyvenoux M."/>
            <person name="Ugarte E."/>
            <person name="Cattonaro F."/>
            <person name="Anthouard V."/>
            <person name="Vico V."/>
            <person name="Del Fabbro C."/>
            <person name="Alaux M."/>
            <person name="Di Gaspero G."/>
            <person name="Dumas V."/>
            <person name="Felice N."/>
            <person name="Paillard S."/>
            <person name="Juman I."/>
            <person name="Moroldo M."/>
            <person name="Scalabrin S."/>
            <person name="Canaguier A."/>
            <person name="Le Clainche I."/>
            <person name="Malacrida G."/>
            <person name="Durand E."/>
            <person name="Pesole G."/>
            <person name="Laucou V."/>
            <person name="Chatelet P."/>
            <person name="Merdinoglu D."/>
            <person name="Delledonne M."/>
            <person name="Pezzotti M."/>
            <person name="Lecharny A."/>
            <person name="Scarpelli C."/>
            <person name="Artiguenave F."/>
            <person name="Pe M.E."/>
            <person name="Valle G."/>
            <person name="Morgante M."/>
            <person name="Caboche M."/>
            <person name="Adam-Blondon A.-F."/>
            <person name="Weissenbach J."/>
            <person name="Quetier F."/>
            <person name="Wincker P."/>
        </authorList>
    </citation>
    <scope>NUCLEOTIDE SEQUENCE [LARGE SCALE GENOMIC DNA]</scope>
    <source>
        <strain evidence="2">cv. Pinot noir / PN40024</strain>
    </source>
</reference>
<dbReference type="EMBL" id="FN595766">
    <property type="protein sequence ID" value="CCB52102.1"/>
    <property type="molecule type" value="Genomic_DNA"/>
</dbReference>
<gene>
    <name evidence="1" type="ordered locus">VIT_10s0042g00620</name>
</gene>